<keyword evidence="2" id="KW-0813">Transport</keyword>
<proteinExistence type="predicted"/>
<feature type="domain" description="ABC transmembrane type-1" evidence="12">
    <location>
        <begin position="483"/>
        <end position="760"/>
    </location>
</feature>
<dbReference type="InterPro" id="IPR003439">
    <property type="entry name" value="ABC_transporter-like_ATP-bd"/>
</dbReference>
<feature type="transmembrane region" description="Helical" evidence="10">
    <location>
        <begin position="522"/>
        <end position="542"/>
    </location>
</feature>
<dbReference type="GO" id="GO:0005524">
    <property type="term" value="F:ATP binding"/>
    <property type="evidence" value="ECO:0007669"/>
    <property type="project" value="UniProtKB-KW"/>
</dbReference>
<dbReference type="AlphaFoldDB" id="A0A4V1IVQ9"/>
<dbReference type="PROSITE" id="PS50893">
    <property type="entry name" value="ABC_TRANSPORTER_2"/>
    <property type="match status" value="2"/>
</dbReference>
<keyword evidence="6" id="KW-0067">ATP-binding</keyword>
<evidence type="ECO:0000256" key="8">
    <source>
        <dbReference type="ARBA" id="ARBA00023136"/>
    </source>
</evidence>
<dbReference type="CDD" id="cd03244">
    <property type="entry name" value="ABCC_MRP_domain2"/>
    <property type="match status" value="1"/>
</dbReference>
<dbReference type="CDD" id="cd18604">
    <property type="entry name" value="ABC_6TM_VMR1_D2_like"/>
    <property type="match status" value="1"/>
</dbReference>
<evidence type="ECO:0000256" key="6">
    <source>
        <dbReference type="ARBA" id="ARBA00022840"/>
    </source>
</evidence>
<dbReference type="SMART" id="SM00382">
    <property type="entry name" value="AAA"/>
    <property type="match status" value="2"/>
</dbReference>
<keyword evidence="4" id="KW-0677">Repeat</keyword>
<evidence type="ECO:0000259" key="11">
    <source>
        <dbReference type="PROSITE" id="PS50893"/>
    </source>
</evidence>
<dbReference type="GO" id="GO:0016020">
    <property type="term" value="C:membrane"/>
    <property type="evidence" value="ECO:0007669"/>
    <property type="project" value="UniProtKB-SubCell"/>
</dbReference>
<dbReference type="Pfam" id="PF00005">
    <property type="entry name" value="ABC_tran"/>
    <property type="match status" value="2"/>
</dbReference>
<dbReference type="PANTHER" id="PTHR24223:SF353">
    <property type="entry name" value="ABC TRANSPORTER ATP-BINDING PROTEIN_PERMEASE VMR1-RELATED"/>
    <property type="match status" value="1"/>
</dbReference>
<dbReference type="GO" id="GO:0016887">
    <property type="term" value="F:ATP hydrolysis activity"/>
    <property type="evidence" value="ECO:0007669"/>
    <property type="project" value="InterPro"/>
</dbReference>
<feature type="domain" description="ABC transmembrane type-1" evidence="12">
    <location>
        <begin position="1"/>
        <end position="102"/>
    </location>
</feature>
<feature type="domain" description="ABC transporter" evidence="11">
    <location>
        <begin position="164"/>
        <end position="400"/>
    </location>
</feature>
<feature type="transmembrane region" description="Helical" evidence="10">
    <location>
        <begin position="51"/>
        <end position="77"/>
    </location>
</feature>
<keyword evidence="7 10" id="KW-1133">Transmembrane helix</keyword>
<evidence type="ECO:0000256" key="1">
    <source>
        <dbReference type="ARBA" id="ARBA00004141"/>
    </source>
</evidence>
<feature type="domain" description="ABC transporter" evidence="11">
    <location>
        <begin position="797"/>
        <end position="1036"/>
    </location>
</feature>
<dbReference type="OrthoDB" id="6500128at2759"/>
<sequence>LIEITDERLTIISELLQSIREIKTLAWESYFLQRISEARQRELDTTWKKSLYSIANMVTMAVGPSITIALVLVIYAVVLGNTLTASVAFTTVSLLTILRFLIWRTPRAIVWAIQANASSQRISEFLALPENSNYITTSAIDDGDERIALENAEFRWLPADGVAIDVTGASAGGEMAAPFALRDINVSFVPGELNIIAGPTGSGKTSLLMALLGEMPRVHGTVHLPRHTIVTEFGTFSSNIAYVAQQAWIRNASVRDNILFGQPYEEIRYRRTLYACALENDIEKLAFGDYTHVGPRGVALTDSQKQRIALARAVYSPAHYVLLDDCLSALDVRTAKHIVDCALLGPLLQGRTRILVTNSVELCMNDAAFAVVLKDGRAVAQGPAVEVLPTAISIAPSSSGGTHSSAPKEGGAEASGIARSRSKEKQAAIEDAIYAELASSYTGATSSYHDEMLAKGDECAHGNSGILHCMAYVRFSGGYARWIAGILACLLAPALDVLQMYLLRMWADGTLAHVSSGVYTGAYGITIGFSLLVLLVFHLLFFSATWRASRNLHDSLISHVAGATPGVLDKTFVGHLLSQFSKDITAIDQELPESIVYFTLDSIGTPMYLIAVTILLPPYLIAVLVMVIAFSVLARRFLRTLRELKCVESTSKAPYMSLVSDALTGAVTIRAFSMEHWFAVESIACIDAMNRPIYLLAACNQWLASSMVWIASVAIAACCVLVIGFGHTTAAGIAGFALTYTLMFAESATWTVQDYGKMELAMSGMGRVAEHLHIKQERPAIIEDSRPPENWPQQGSVVIDQLTIRNAADQSPVLFDITLEVNPGEHVGIVGYAGAGKSTFPSAFLRFVEADGGRVVIDGIDISQIGLRDLRSRLTVISQESTLFSGTIRSNLDPLSLHDDATILAALRRCHLAEQGENEGGLHGSGLLDSPVVEGGINYSLEQRQLLVVARALLQGSRVIIVNETTTSMDSRLSSKAQEVIRNEFKHSTMLCIVNRLRTVFDYDRIMVLDAGRVIEYDTPLKLIRSKDSEFRKLCARAGKLEALTALISKEST</sequence>
<feature type="compositionally biased region" description="Polar residues" evidence="9">
    <location>
        <begin position="396"/>
        <end position="405"/>
    </location>
</feature>
<dbReference type="PROSITE" id="PS50929">
    <property type="entry name" value="ABC_TM1F"/>
    <property type="match status" value="2"/>
</dbReference>
<comment type="subcellular location">
    <subcellularLocation>
        <location evidence="1">Membrane</location>
        <topology evidence="1">Multi-pass membrane protein</topology>
    </subcellularLocation>
</comment>
<keyword evidence="8 10" id="KW-0472">Membrane</keyword>
<keyword evidence="14" id="KW-1185">Reference proteome</keyword>
<dbReference type="InterPro" id="IPR027417">
    <property type="entry name" value="P-loop_NTPase"/>
</dbReference>
<dbReference type="PANTHER" id="PTHR24223">
    <property type="entry name" value="ATP-BINDING CASSETTE SUB-FAMILY C"/>
    <property type="match status" value="1"/>
</dbReference>
<dbReference type="Pfam" id="PF00664">
    <property type="entry name" value="ABC_membrane"/>
    <property type="match status" value="2"/>
</dbReference>
<reference evidence="14" key="1">
    <citation type="journal article" date="2018" name="Nat. Microbiol.">
        <title>Leveraging single-cell genomics to expand the fungal tree of life.</title>
        <authorList>
            <person name="Ahrendt S.R."/>
            <person name="Quandt C.A."/>
            <person name="Ciobanu D."/>
            <person name="Clum A."/>
            <person name="Salamov A."/>
            <person name="Andreopoulos B."/>
            <person name="Cheng J.F."/>
            <person name="Woyke T."/>
            <person name="Pelin A."/>
            <person name="Henrissat B."/>
            <person name="Reynolds N.K."/>
            <person name="Benny G.L."/>
            <person name="Smith M.E."/>
            <person name="James T.Y."/>
            <person name="Grigoriev I.V."/>
        </authorList>
    </citation>
    <scope>NUCLEOTIDE SEQUENCE [LARGE SCALE GENOMIC DNA]</scope>
    <source>
        <strain evidence="14">RSA 1356</strain>
    </source>
</reference>
<feature type="region of interest" description="Disordered" evidence="9">
    <location>
        <begin position="396"/>
        <end position="421"/>
    </location>
</feature>
<dbReference type="CDD" id="cd03250">
    <property type="entry name" value="ABCC_MRP_domain1"/>
    <property type="match status" value="1"/>
</dbReference>
<feature type="transmembrane region" description="Helical" evidence="10">
    <location>
        <begin position="731"/>
        <end position="752"/>
    </location>
</feature>
<keyword evidence="5" id="KW-0547">Nucleotide-binding</keyword>
<evidence type="ECO:0000313" key="13">
    <source>
        <dbReference type="EMBL" id="RKP04919.1"/>
    </source>
</evidence>
<dbReference type="InterPro" id="IPR011527">
    <property type="entry name" value="ABC1_TM_dom"/>
</dbReference>
<evidence type="ECO:0000256" key="9">
    <source>
        <dbReference type="SAM" id="MobiDB-lite"/>
    </source>
</evidence>
<dbReference type="EMBL" id="KZ993367">
    <property type="protein sequence ID" value="RKP04919.1"/>
    <property type="molecule type" value="Genomic_DNA"/>
</dbReference>
<evidence type="ECO:0000256" key="2">
    <source>
        <dbReference type="ARBA" id="ARBA00022448"/>
    </source>
</evidence>
<dbReference type="SUPFAM" id="SSF90123">
    <property type="entry name" value="ABC transporter transmembrane region"/>
    <property type="match status" value="2"/>
</dbReference>
<feature type="transmembrane region" description="Helical" evidence="10">
    <location>
        <begin position="693"/>
        <end position="725"/>
    </location>
</feature>
<dbReference type="SUPFAM" id="SSF52540">
    <property type="entry name" value="P-loop containing nucleoside triphosphate hydrolases"/>
    <property type="match status" value="2"/>
</dbReference>
<evidence type="ECO:0000256" key="3">
    <source>
        <dbReference type="ARBA" id="ARBA00022692"/>
    </source>
</evidence>
<dbReference type="FunFam" id="3.40.50.300:FF:000630">
    <property type="entry name" value="ATP-binding cassette (ABC) transporter, putative"/>
    <property type="match status" value="1"/>
</dbReference>
<dbReference type="Proteomes" id="UP000271241">
    <property type="component" value="Unassembled WGS sequence"/>
</dbReference>
<protein>
    <submittedName>
        <fullName evidence="13">P-loop containing nucleoside triphosphate hydrolase protein</fullName>
    </submittedName>
</protein>
<feature type="transmembrane region" description="Helical" evidence="10">
    <location>
        <begin position="482"/>
        <end position="502"/>
    </location>
</feature>
<evidence type="ECO:0000256" key="5">
    <source>
        <dbReference type="ARBA" id="ARBA00022741"/>
    </source>
</evidence>
<dbReference type="Gene3D" id="1.20.1560.10">
    <property type="entry name" value="ABC transporter type 1, transmembrane domain"/>
    <property type="match status" value="2"/>
</dbReference>
<dbReference type="STRING" id="78915.A0A4V1IVQ9"/>
<dbReference type="InterPro" id="IPR003593">
    <property type="entry name" value="AAA+_ATPase"/>
</dbReference>
<evidence type="ECO:0000256" key="4">
    <source>
        <dbReference type="ARBA" id="ARBA00022737"/>
    </source>
</evidence>
<feature type="transmembrane region" description="Helical" evidence="10">
    <location>
        <begin position="608"/>
        <end position="633"/>
    </location>
</feature>
<keyword evidence="13" id="KW-0378">Hydrolase</keyword>
<organism evidence="13 14">
    <name type="scientific">Thamnocephalis sphaerospora</name>
    <dbReference type="NCBI Taxonomy" id="78915"/>
    <lineage>
        <taxon>Eukaryota</taxon>
        <taxon>Fungi</taxon>
        <taxon>Fungi incertae sedis</taxon>
        <taxon>Zoopagomycota</taxon>
        <taxon>Zoopagomycotina</taxon>
        <taxon>Zoopagomycetes</taxon>
        <taxon>Zoopagales</taxon>
        <taxon>Sigmoideomycetaceae</taxon>
        <taxon>Thamnocephalis</taxon>
    </lineage>
</organism>
<dbReference type="Gene3D" id="3.40.50.300">
    <property type="entry name" value="P-loop containing nucleotide triphosphate hydrolases"/>
    <property type="match status" value="2"/>
</dbReference>
<accession>A0A4V1IVQ9</accession>
<feature type="transmembrane region" description="Helical" evidence="10">
    <location>
        <begin position="83"/>
        <end position="102"/>
    </location>
</feature>
<dbReference type="GO" id="GO:0140359">
    <property type="term" value="F:ABC-type transporter activity"/>
    <property type="evidence" value="ECO:0007669"/>
    <property type="project" value="InterPro"/>
</dbReference>
<dbReference type="InterPro" id="IPR050173">
    <property type="entry name" value="ABC_transporter_C-like"/>
</dbReference>
<evidence type="ECO:0000256" key="10">
    <source>
        <dbReference type="SAM" id="Phobius"/>
    </source>
</evidence>
<dbReference type="InterPro" id="IPR036640">
    <property type="entry name" value="ABC1_TM_sf"/>
</dbReference>
<keyword evidence="3 10" id="KW-0812">Transmembrane</keyword>
<evidence type="ECO:0000313" key="14">
    <source>
        <dbReference type="Proteomes" id="UP000271241"/>
    </source>
</evidence>
<name>A0A4V1IVQ9_9FUNG</name>
<dbReference type="FunFam" id="1.20.1560.10:FF:000013">
    <property type="entry name" value="ABC transporter C family member 2"/>
    <property type="match status" value="1"/>
</dbReference>
<evidence type="ECO:0000259" key="12">
    <source>
        <dbReference type="PROSITE" id="PS50929"/>
    </source>
</evidence>
<feature type="non-terminal residue" evidence="13">
    <location>
        <position position="1"/>
    </location>
</feature>
<gene>
    <name evidence="13" type="ORF">THASP1DRAFT_20501</name>
</gene>
<evidence type="ECO:0000256" key="7">
    <source>
        <dbReference type="ARBA" id="ARBA00022989"/>
    </source>
</evidence>